<dbReference type="InterPro" id="IPR017871">
    <property type="entry name" value="ABC_transporter-like_CS"/>
</dbReference>
<evidence type="ECO:0000256" key="5">
    <source>
        <dbReference type="ARBA" id="ARBA00022692"/>
    </source>
</evidence>
<dbReference type="GO" id="GO:0090374">
    <property type="term" value="P:oligopeptide export from mitochondrion"/>
    <property type="evidence" value="ECO:0007669"/>
    <property type="project" value="TreeGrafter"/>
</dbReference>
<sequence>MTEISEKTAAATSSSNPSRPSSSSHSGCGSTDKDAVHPHMKSSSDPNHEKLDLTKADSAVIVPPKAENIEDHYRHLPPDEAEVLRRQVVSPEVKQGVAVLYRYASRNDILIILISGLCAIAGGAALPLMTVVFGNLQGIFQDYLVNRSMSSGAFNDKLVEFVLYFVYLGIGEFIVVYVSTVGFIVTGENISSKIRQEYLKALLRQNVGFFDRIGAGEATTRITSDTNLIQDGISEKVSLTLAAVATFVSAFIIGFVKYWKLTLILFSTVIALLINMGGGSSFILKYNRQSLEAYAHGGSLADEVISSIRNAVAFGTQERLARQYDAHLKNAEYFGFRVKGAVACMIAGMMFVLYLNYGLAFWQGAKMIVNSETSLSNILTILMAIMIGAFNLSNVAPNIQAFTNAVAAAAKIFNTIDRVSPLDSSSNEGEKLENIQGSIRLSNIKHIYPSRPEVTVMDDVSLEIPAGKVTALVGASGSGKSTIVGLVERFYDPVQGTVYLDGHDISKLNLRWLRQQMALVSQEPTLFGTTIYNNIRQGLIGTKYEDASEEKQRELVIEAAKKANAHDFVSSLPEKYETNVGERGFLLSGGQKQRIAIARAIVSDPKILLLDEATSALDTKSEGVVQAALENASEGRTTITIAHRLSTIRDAHNIVVMADGRIVEQGTHNELLEKKNAYFKLVSAQAIAAAGEMTAEEQVAIDEEEVSLMRKMTSEKQAAIIADPDDDIAARLDRTSTTKSASSLALQGRKAETEQKYGLWTLIKLIASFNTREWSLMLVGLFFSAVCGGGNPTQAVFFAKQITTLSAPVTNQSRHQIKKDSDFWSAMYLMLAFVQLFAFITQGVLFAKCSERLVHRVRDRAFRTMLRQDVAFFDRDENTVGALTSFLSTETTHVAGLSGVTLGTLLMVSTTLISAIVLSLAVGWKLSLVCIATIPVLLGCGFFRFWMLAHFQRRSKAAYDNSASFASEAISAIRTVASLTREEDVLKQYRHSLSIQQRKSLISVLKSSTLYAASQSLLFACFALGFWFGGRLIGEREYTMFQFFLCFQAVIFSAQSAGTVFSFAPDMGKAHHAAGELKKLFDRQPVVDTWSDSGERLLHVDGTLEFRDVHFRYPTRPEQPVLRGLNLTVRPGQYIALVGASGCGKSTTIALLERFYDPLSGGVFVDGHEISTLNVNDYRSHIALVSQEPTLYQGTIKDNILLGTAREDVSDKDIEHATREANIYDFIVSLPDGFNTIVGSKGALLSGGQKQRIAIARALIRDPKILLLDEATSALDSESEHVVQAALDKAAKGRTTIAVAHRLSTIQKADIIYVFDQGRIVEQGTHMELMRRNGRYAELVNLQSLEKQS</sequence>
<evidence type="ECO:0000256" key="10">
    <source>
        <dbReference type="ARBA" id="ARBA00023180"/>
    </source>
</evidence>
<dbReference type="InterPro" id="IPR011527">
    <property type="entry name" value="ABC1_TM_dom"/>
</dbReference>
<dbReference type="GO" id="GO:0005886">
    <property type="term" value="C:plasma membrane"/>
    <property type="evidence" value="ECO:0007669"/>
    <property type="project" value="UniProtKB-SubCell"/>
</dbReference>
<dbReference type="PANTHER" id="PTHR43394">
    <property type="entry name" value="ATP-DEPENDENT PERMEASE MDL1, MITOCHONDRIAL"/>
    <property type="match status" value="1"/>
</dbReference>
<feature type="transmembrane region" description="Helical" evidence="12">
    <location>
        <begin position="340"/>
        <end position="362"/>
    </location>
</feature>
<dbReference type="Pfam" id="PF00005">
    <property type="entry name" value="ABC_tran"/>
    <property type="match status" value="2"/>
</dbReference>
<keyword evidence="10" id="KW-0325">Glycoprotein</keyword>
<dbReference type="GO" id="GO:0005524">
    <property type="term" value="F:ATP binding"/>
    <property type="evidence" value="ECO:0007669"/>
    <property type="project" value="UniProtKB-KW"/>
</dbReference>
<dbReference type="InterPro" id="IPR003439">
    <property type="entry name" value="ABC_transporter-like_ATP-bd"/>
</dbReference>
<dbReference type="OrthoDB" id="6500128at2759"/>
<evidence type="ECO:0000313" key="15">
    <source>
        <dbReference type="EMBL" id="KAF4945400.1"/>
    </source>
</evidence>
<dbReference type="Gene3D" id="1.20.1560.10">
    <property type="entry name" value="ABC transporter type 1, transmembrane domain"/>
    <property type="match status" value="1"/>
</dbReference>
<evidence type="ECO:0000256" key="1">
    <source>
        <dbReference type="ARBA" id="ARBA00004651"/>
    </source>
</evidence>
<dbReference type="SMART" id="SM00382">
    <property type="entry name" value="AAA"/>
    <property type="match status" value="2"/>
</dbReference>
<feature type="region of interest" description="Disordered" evidence="11">
    <location>
        <begin position="1"/>
        <end position="57"/>
    </location>
</feature>
<evidence type="ECO:0000256" key="6">
    <source>
        <dbReference type="ARBA" id="ARBA00022741"/>
    </source>
</evidence>
<evidence type="ECO:0000259" key="13">
    <source>
        <dbReference type="PROSITE" id="PS50893"/>
    </source>
</evidence>
<feature type="transmembrane region" description="Helical" evidence="12">
    <location>
        <begin position="237"/>
        <end position="256"/>
    </location>
</feature>
<proteinExistence type="inferred from homology"/>
<dbReference type="GO" id="GO:0005743">
    <property type="term" value="C:mitochondrial inner membrane"/>
    <property type="evidence" value="ECO:0007669"/>
    <property type="project" value="TreeGrafter"/>
</dbReference>
<dbReference type="FunFam" id="1.20.1560.10:FF:000102">
    <property type="entry name" value="ABC multidrug transporter Mdr1"/>
    <property type="match status" value="1"/>
</dbReference>
<dbReference type="CDD" id="cd03249">
    <property type="entry name" value="ABC_MTABC3_MDL1_MDL2"/>
    <property type="match status" value="2"/>
</dbReference>
<keyword evidence="9 12" id="KW-0472">Membrane</keyword>
<dbReference type="FunFam" id="3.40.50.300:FF:000251">
    <property type="entry name" value="ABC transporter B family member 19"/>
    <property type="match status" value="1"/>
</dbReference>
<dbReference type="Pfam" id="PF00664">
    <property type="entry name" value="ABC_membrane"/>
    <property type="match status" value="2"/>
</dbReference>
<comment type="subcellular location">
    <subcellularLocation>
        <location evidence="1">Cell membrane</location>
        <topology evidence="1">Multi-pass membrane protein</topology>
    </subcellularLocation>
</comment>
<evidence type="ECO:0000256" key="8">
    <source>
        <dbReference type="ARBA" id="ARBA00022989"/>
    </source>
</evidence>
<keyword evidence="5 12" id="KW-0812">Transmembrane</keyword>
<feature type="domain" description="ABC transporter" evidence="13">
    <location>
        <begin position="439"/>
        <end position="684"/>
    </location>
</feature>
<dbReference type="CDD" id="cd18577">
    <property type="entry name" value="ABC_6TM_Pgp_ABCB1_D1_like"/>
    <property type="match status" value="1"/>
</dbReference>
<keyword evidence="3" id="KW-0813">Transport</keyword>
<dbReference type="GO" id="GO:0016887">
    <property type="term" value="F:ATP hydrolysis activity"/>
    <property type="evidence" value="ECO:0007669"/>
    <property type="project" value="InterPro"/>
</dbReference>
<feature type="transmembrane region" description="Helical" evidence="12">
    <location>
        <begin position="826"/>
        <end position="847"/>
    </location>
</feature>
<evidence type="ECO:0000256" key="3">
    <source>
        <dbReference type="ARBA" id="ARBA00022448"/>
    </source>
</evidence>
<feature type="transmembrane region" description="Helical" evidence="12">
    <location>
        <begin position="374"/>
        <end position="392"/>
    </location>
</feature>
<dbReference type="Proteomes" id="UP000604273">
    <property type="component" value="Unassembled WGS sequence"/>
</dbReference>
<accession>A0A8H4STT0</accession>
<reference evidence="15" key="1">
    <citation type="journal article" date="2020" name="BMC Genomics">
        <title>Correction to: Identification and distribution of gene clusters required for synthesis of sphingolipid metabolism inhibitors in diverse species of the filamentous fungus Fusarium.</title>
        <authorList>
            <person name="Kim H.S."/>
            <person name="Lohmar J.M."/>
            <person name="Busman M."/>
            <person name="Brown D.W."/>
            <person name="Naumann T.A."/>
            <person name="Divon H.H."/>
            <person name="Lysoe E."/>
            <person name="Uhlig S."/>
            <person name="Proctor R.H."/>
        </authorList>
    </citation>
    <scope>NUCLEOTIDE SEQUENCE</scope>
    <source>
        <strain evidence="15">NRRL 45417</strain>
    </source>
</reference>
<feature type="transmembrane region" description="Helical" evidence="12">
    <location>
        <begin position="894"/>
        <end position="920"/>
    </location>
</feature>
<dbReference type="InterPro" id="IPR039421">
    <property type="entry name" value="Type_1_exporter"/>
</dbReference>
<dbReference type="Gene3D" id="3.40.50.300">
    <property type="entry name" value="P-loop containing nucleotide triphosphate hydrolases"/>
    <property type="match status" value="2"/>
</dbReference>
<feature type="transmembrane region" description="Helical" evidence="12">
    <location>
        <begin position="1008"/>
        <end position="1028"/>
    </location>
</feature>
<organism evidence="15 16">
    <name type="scientific">Fusarium gaditjirri</name>
    <dbReference type="NCBI Taxonomy" id="282569"/>
    <lineage>
        <taxon>Eukaryota</taxon>
        <taxon>Fungi</taxon>
        <taxon>Dikarya</taxon>
        <taxon>Ascomycota</taxon>
        <taxon>Pezizomycotina</taxon>
        <taxon>Sordariomycetes</taxon>
        <taxon>Hypocreomycetidae</taxon>
        <taxon>Hypocreales</taxon>
        <taxon>Nectriaceae</taxon>
        <taxon>Fusarium</taxon>
        <taxon>Fusarium nisikadoi species complex</taxon>
    </lineage>
</organism>
<comment type="similarity">
    <text evidence="2">Belongs to the ABC transporter superfamily. ABCB family. Multidrug resistance exporter (TC 3.A.1.201) subfamily.</text>
</comment>
<gene>
    <name evidence="15" type="ORF">FGADI_11982</name>
</gene>
<evidence type="ECO:0000256" key="9">
    <source>
        <dbReference type="ARBA" id="ARBA00023136"/>
    </source>
</evidence>
<evidence type="ECO:0000256" key="2">
    <source>
        <dbReference type="ARBA" id="ARBA00007577"/>
    </source>
</evidence>
<reference evidence="15" key="2">
    <citation type="submission" date="2020-05" db="EMBL/GenBank/DDBJ databases">
        <authorList>
            <person name="Kim H.-S."/>
            <person name="Proctor R.H."/>
            <person name="Brown D.W."/>
        </authorList>
    </citation>
    <scope>NUCLEOTIDE SEQUENCE</scope>
    <source>
        <strain evidence="15">NRRL 45417</strain>
    </source>
</reference>
<protein>
    <submittedName>
        <fullName evidence="15">Uncharacterized protein</fullName>
    </submittedName>
</protein>
<dbReference type="GO" id="GO:0015421">
    <property type="term" value="F:ABC-type oligopeptide transporter activity"/>
    <property type="evidence" value="ECO:0007669"/>
    <property type="project" value="TreeGrafter"/>
</dbReference>
<dbReference type="SUPFAM" id="SSF90123">
    <property type="entry name" value="ABC transporter transmembrane region"/>
    <property type="match status" value="2"/>
</dbReference>
<feature type="domain" description="ABC transporter" evidence="13">
    <location>
        <begin position="1104"/>
        <end position="1342"/>
    </location>
</feature>
<feature type="domain" description="ABC transmembrane type-1" evidence="14">
    <location>
        <begin position="778"/>
        <end position="1069"/>
    </location>
</feature>
<dbReference type="InterPro" id="IPR036640">
    <property type="entry name" value="ABC1_TM_sf"/>
</dbReference>
<comment type="caution">
    <text evidence="15">The sequence shown here is derived from an EMBL/GenBank/DDBJ whole genome shotgun (WGS) entry which is preliminary data.</text>
</comment>
<dbReference type="FunFam" id="1.20.1560.10:FF:000009">
    <property type="entry name" value="ABC transporter B family member 1"/>
    <property type="match status" value="1"/>
</dbReference>
<feature type="transmembrane region" description="Helical" evidence="12">
    <location>
        <begin position="926"/>
        <end position="946"/>
    </location>
</feature>
<dbReference type="SUPFAM" id="SSF52540">
    <property type="entry name" value="P-loop containing nucleoside triphosphate hydrolases"/>
    <property type="match status" value="2"/>
</dbReference>
<dbReference type="InterPro" id="IPR027417">
    <property type="entry name" value="P-loop_NTPase"/>
</dbReference>
<feature type="transmembrane region" description="Helical" evidence="12">
    <location>
        <begin position="109"/>
        <end position="133"/>
    </location>
</feature>
<feature type="transmembrane region" description="Helical" evidence="12">
    <location>
        <begin position="262"/>
        <end position="284"/>
    </location>
</feature>
<evidence type="ECO:0000256" key="4">
    <source>
        <dbReference type="ARBA" id="ARBA00022475"/>
    </source>
</evidence>
<feature type="compositionally biased region" description="Low complexity" evidence="11">
    <location>
        <begin position="13"/>
        <end position="30"/>
    </location>
</feature>
<evidence type="ECO:0000256" key="11">
    <source>
        <dbReference type="SAM" id="MobiDB-lite"/>
    </source>
</evidence>
<evidence type="ECO:0000256" key="12">
    <source>
        <dbReference type="SAM" id="Phobius"/>
    </source>
</evidence>
<keyword evidence="16" id="KW-1185">Reference proteome</keyword>
<dbReference type="InterPro" id="IPR003593">
    <property type="entry name" value="AAA+_ATPase"/>
</dbReference>
<evidence type="ECO:0000259" key="14">
    <source>
        <dbReference type="PROSITE" id="PS50929"/>
    </source>
</evidence>
<dbReference type="PANTHER" id="PTHR43394:SF27">
    <property type="entry name" value="ATP-DEPENDENT TRANSLOCASE ABCB1-LIKE"/>
    <property type="match status" value="1"/>
</dbReference>
<keyword evidence="8 12" id="KW-1133">Transmembrane helix</keyword>
<dbReference type="PROSITE" id="PS00211">
    <property type="entry name" value="ABC_TRANSPORTER_1"/>
    <property type="match status" value="2"/>
</dbReference>
<evidence type="ECO:0000256" key="7">
    <source>
        <dbReference type="ARBA" id="ARBA00022840"/>
    </source>
</evidence>
<dbReference type="PROSITE" id="PS50893">
    <property type="entry name" value="ABC_TRANSPORTER_2"/>
    <property type="match status" value="2"/>
</dbReference>
<name>A0A8H4STT0_9HYPO</name>
<feature type="transmembrane region" description="Helical" evidence="12">
    <location>
        <begin position="161"/>
        <end position="185"/>
    </location>
</feature>
<dbReference type="CDD" id="cd18578">
    <property type="entry name" value="ABC_6TM_Pgp_ABCB1_D2_like"/>
    <property type="match status" value="1"/>
</dbReference>
<feature type="domain" description="ABC transmembrane type-1" evidence="14">
    <location>
        <begin position="113"/>
        <end position="404"/>
    </location>
</feature>
<dbReference type="PROSITE" id="PS50929">
    <property type="entry name" value="ABC_TM1F"/>
    <property type="match status" value="2"/>
</dbReference>
<dbReference type="FunFam" id="3.40.50.300:FF:000302">
    <property type="entry name" value="ATP-binding cassette subfamily B member 5"/>
    <property type="match status" value="1"/>
</dbReference>
<evidence type="ECO:0000313" key="16">
    <source>
        <dbReference type="Proteomes" id="UP000604273"/>
    </source>
</evidence>
<keyword evidence="7" id="KW-0067">ATP-binding</keyword>
<feature type="transmembrane region" description="Helical" evidence="12">
    <location>
        <begin position="774"/>
        <end position="791"/>
    </location>
</feature>
<keyword evidence="4" id="KW-1003">Cell membrane</keyword>
<keyword evidence="6" id="KW-0547">Nucleotide-binding</keyword>
<feature type="compositionally biased region" description="Basic and acidic residues" evidence="11">
    <location>
        <begin position="46"/>
        <end position="55"/>
    </location>
</feature>
<dbReference type="EMBL" id="JABFAI010000367">
    <property type="protein sequence ID" value="KAF4945400.1"/>
    <property type="molecule type" value="Genomic_DNA"/>
</dbReference>